<evidence type="ECO:0000313" key="2">
    <source>
        <dbReference type="EMBL" id="ONK80803.1"/>
    </source>
</evidence>
<protein>
    <submittedName>
        <fullName evidence="2">Uncharacterized protein</fullName>
    </submittedName>
</protein>
<proteinExistence type="inferred from homology"/>
<accession>A0A5P1FT05</accession>
<keyword evidence="3" id="KW-1185">Reference proteome</keyword>
<organism evidence="2 3">
    <name type="scientific">Asparagus officinalis</name>
    <name type="common">Garden asparagus</name>
    <dbReference type="NCBI Taxonomy" id="4686"/>
    <lineage>
        <taxon>Eukaryota</taxon>
        <taxon>Viridiplantae</taxon>
        <taxon>Streptophyta</taxon>
        <taxon>Embryophyta</taxon>
        <taxon>Tracheophyta</taxon>
        <taxon>Spermatophyta</taxon>
        <taxon>Magnoliopsida</taxon>
        <taxon>Liliopsida</taxon>
        <taxon>Asparagales</taxon>
        <taxon>Asparagaceae</taxon>
        <taxon>Asparagoideae</taxon>
        <taxon>Asparagus</taxon>
    </lineage>
</organism>
<dbReference type="SUPFAM" id="SSF53756">
    <property type="entry name" value="UDP-Glycosyltransferase/glycogen phosphorylase"/>
    <property type="match status" value="1"/>
</dbReference>
<dbReference type="AlphaFoldDB" id="A0A5P1FT05"/>
<dbReference type="Gene3D" id="3.40.50.2000">
    <property type="entry name" value="Glycogen Phosphorylase B"/>
    <property type="match status" value="1"/>
</dbReference>
<dbReference type="GO" id="GO:0080043">
    <property type="term" value="F:quercetin 3-O-glucosyltransferase activity"/>
    <property type="evidence" value="ECO:0007669"/>
    <property type="project" value="TreeGrafter"/>
</dbReference>
<dbReference type="Proteomes" id="UP000243459">
    <property type="component" value="Chromosome 1"/>
</dbReference>
<dbReference type="GO" id="GO:0080044">
    <property type="term" value="F:quercetin 7-O-glucosyltransferase activity"/>
    <property type="evidence" value="ECO:0007669"/>
    <property type="project" value="TreeGrafter"/>
</dbReference>
<dbReference type="PANTHER" id="PTHR11926">
    <property type="entry name" value="GLUCOSYL/GLUCURONOSYL TRANSFERASES"/>
    <property type="match status" value="1"/>
</dbReference>
<dbReference type="OMA" id="WIQPAIV"/>
<sequence>MFPDLTSGDQEVDDGGPVTYFPFSDGYDDGFKYGVEDHNHYFSRFKDVGSKSLSSIIHRLDSRGRRVDCVIYTFLLSLAADVAREHGIPSAHYWIQPATVFGIYYHCFHGYRELIAANCRDPLFTVELPGLPPMRIRDIPSFLTMPSTSGDLYSALFTTVKEAFLTLDSEFKKSKEKPKVLVNTFDELEPDALSAIDNIDLIDRGNQLCTSPSGA</sequence>
<comment type="similarity">
    <text evidence="1">Belongs to the UDP-glycosyltransferase family.</text>
</comment>
<name>A0A5P1FT05_ASPOF</name>
<evidence type="ECO:0000313" key="3">
    <source>
        <dbReference type="Proteomes" id="UP000243459"/>
    </source>
</evidence>
<evidence type="ECO:0000256" key="1">
    <source>
        <dbReference type="ARBA" id="ARBA00009995"/>
    </source>
</evidence>
<dbReference type="Gramene" id="ONK80803">
    <property type="protein sequence ID" value="ONK80803"/>
    <property type="gene ID" value="A4U43_C01F21930"/>
</dbReference>
<gene>
    <name evidence="2" type="ORF">A4U43_C01F21930</name>
</gene>
<dbReference type="PANTHER" id="PTHR11926:SF1534">
    <property type="entry name" value="GLYCOSYLTRANSFERASE"/>
    <property type="match status" value="1"/>
</dbReference>
<reference evidence="3" key="1">
    <citation type="journal article" date="2017" name="Nat. Commun.">
        <title>The asparagus genome sheds light on the origin and evolution of a young Y chromosome.</title>
        <authorList>
            <person name="Harkess A."/>
            <person name="Zhou J."/>
            <person name="Xu C."/>
            <person name="Bowers J.E."/>
            <person name="Van der Hulst R."/>
            <person name="Ayyampalayam S."/>
            <person name="Mercati F."/>
            <person name="Riccardi P."/>
            <person name="McKain M.R."/>
            <person name="Kakrana A."/>
            <person name="Tang H."/>
            <person name="Ray J."/>
            <person name="Groenendijk J."/>
            <person name="Arikit S."/>
            <person name="Mathioni S.M."/>
            <person name="Nakano M."/>
            <person name="Shan H."/>
            <person name="Telgmann-Rauber A."/>
            <person name="Kanno A."/>
            <person name="Yue Z."/>
            <person name="Chen H."/>
            <person name="Li W."/>
            <person name="Chen Y."/>
            <person name="Xu X."/>
            <person name="Zhang Y."/>
            <person name="Luo S."/>
            <person name="Chen H."/>
            <person name="Gao J."/>
            <person name="Mao Z."/>
            <person name="Pires J.C."/>
            <person name="Luo M."/>
            <person name="Kudrna D."/>
            <person name="Wing R.A."/>
            <person name="Meyers B.C."/>
            <person name="Yi K."/>
            <person name="Kong H."/>
            <person name="Lavrijsen P."/>
            <person name="Sunseri F."/>
            <person name="Falavigna A."/>
            <person name="Ye Y."/>
            <person name="Leebens-Mack J.H."/>
            <person name="Chen G."/>
        </authorList>
    </citation>
    <scope>NUCLEOTIDE SEQUENCE [LARGE SCALE GENOMIC DNA]</scope>
    <source>
        <strain evidence="3">cv. DH0086</strain>
    </source>
</reference>
<dbReference type="EMBL" id="CM007381">
    <property type="protein sequence ID" value="ONK80803.1"/>
    <property type="molecule type" value="Genomic_DNA"/>
</dbReference>